<dbReference type="PRINTS" id="PR00413">
    <property type="entry name" value="HADHALOGNASE"/>
</dbReference>
<dbReference type="InterPro" id="IPR023214">
    <property type="entry name" value="HAD_sf"/>
</dbReference>
<dbReference type="InterPro" id="IPR041492">
    <property type="entry name" value="HAD_2"/>
</dbReference>
<dbReference type="SUPFAM" id="SSF56784">
    <property type="entry name" value="HAD-like"/>
    <property type="match status" value="1"/>
</dbReference>
<organism evidence="1 3">
    <name type="scientific">Exiguobacterium indicum</name>
    <dbReference type="NCBI Taxonomy" id="296995"/>
    <lineage>
        <taxon>Bacteria</taxon>
        <taxon>Bacillati</taxon>
        <taxon>Bacillota</taxon>
        <taxon>Bacilli</taxon>
        <taxon>Bacillales</taxon>
        <taxon>Bacillales Family XII. Incertae Sedis</taxon>
        <taxon>Exiguobacterium</taxon>
    </lineage>
</organism>
<dbReference type="Gene3D" id="1.10.150.240">
    <property type="entry name" value="Putative phosphatase, domain 2"/>
    <property type="match status" value="1"/>
</dbReference>
<evidence type="ECO:0000313" key="1">
    <source>
        <dbReference type="EMBL" id="KSU50271.1"/>
    </source>
</evidence>
<dbReference type="InterPro" id="IPR036412">
    <property type="entry name" value="HAD-like_sf"/>
</dbReference>
<gene>
    <name evidence="1" type="ORF">AS033_02520</name>
    <name evidence="2" type="ORF">RSA11_12695</name>
</gene>
<dbReference type="Pfam" id="PF13419">
    <property type="entry name" value="HAD_2"/>
    <property type="match status" value="1"/>
</dbReference>
<dbReference type="InterPro" id="IPR006439">
    <property type="entry name" value="HAD-SF_hydro_IA"/>
</dbReference>
<dbReference type="SFLD" id="SFLDG01135">
    <property type="entry name" value="C1.5.6:_HAD__Beta-PGM__Phospha"/>
    <property type="match status" value="1"/>
</dbReference>
<dbReference type="OrthoDB" id="9792518at2"/>
<dbReference type="SFLD" id="SFLDG01129">
    <property type="entry name" value="C1.5:_HAD__Beta-PGM__Phosphata"/>
    <property type="match status" value="1"/>
</dbReference>
<dbReference type="EMBL" id="LNQL01000001">
    <property type="protein sequence ID" value="KSU50271.1"/>
    <property type="molecule type" value="Genomic_DNA"/>
</dbReference>
<dbReference type="Proteomes" id="UP000053797">
    <property type="component" value="Unassembled WGS sequence"/>
</dbReference>
<dbReference type="RefSeq" id="WP_035396464.1">
    <property type="nucleotide sequence ID" value="NZ_FMYN01000001.1"/>
</dbReference>
<sequence>MKKRGLIFDMDGVILDSEIRYFEVHQQMFKTLSIPLDPVQYATFMGKTGDEMWEELVAQHELPETASALLEEEHRLFQIHAKPEACGLKEGVKQVIEQATSLGYDIGIASSSSLQKIERVIRHYELPITHYVSGEEVVRSKPDPAIFRLAASRIGHAPENCLVIEDAANGMIGAKAAGMEVIALLDDRMPAQRLEQADHIARSHAEIEEILRKR</sequence>
<accession>A0A0V8GJE1</accession>
<dbReference type="PANTHER" id="PTHR18901">
    <property type="entry name" value="2-DEOXYGLUCOSE-6-PHOSPHATE PHOSPHATASE 2"/>
    <property type="match status" value="1"/>
</dbReference>
<name>A0A0V8GJE1_9BACL</name>
<evidence type="ECO:0000313" key="4">
    <source>
        <dbReference type="Proteomes" id="UP000072605"/>
    </source>
</evidence>
<dbReference type="Proteomes" id="UP000072605">
    <property type="component" value="Unassembled WGS sequence"/>
</dbReference>
<reference evidence="1 3" key="1">
    <citation type="journal article" date="2015" name="Int. J. Syst. Evol. Microbiol.">
        <title>Exiguobacterium enclense sp. nov., isolated from sediment.</title>
        <authorList>
            <person name="Dastager S.G."/>
            <person name="Mawlankar R."/>
            <person name="Sonalkar V.V."/>
            <person name="Thorat M.N."/>
            <person name="Mual P."/>
            <person name="Verma A."/>
            <person name="Krishnamurthi S."/>
            <person name="Tang S.K."/>
            <person name="Li W.J."/>
        </authorList>
    </citation>
    <scope>NUCLEOTIDE SEQUENCE [LARGE SCALE GENOMIC DNA]</scope>
    <source>
        <strain evidence="1 3">NIO-1109</strain>
    </source>
</reference>
<dbReference type="Gene3D" id="3.40.50.1000">
    <property type="entry name" value="HAD superfamily/HAD-like"/>
    <property type="match status" value="1"/>
</dbReference>
<protein>
    <submittedName>
        <fullName evidence="1">Haloacid dehalogenase</fullName>
    </submittedName>
</protein>
<evidence type="ECO:0000313" key="3">
    <source>
        <dbReference type="Proteomes" id="UP000053797"/>
    </source>
</evidence>
<dbReference type="InterPro" id="IPR023198">
    <property type="entry name" value="PGP-like_dom2"/>
</dbReference>
<evidence type="ECO:0000313" key="2">
    <source>
        <dbReference type="EMBL" id="KTR25909.1"/>
    </source>
</evidence>
<dbReference type="AlphaFoldDB" id="A0A0V8GJE1"/>
<dbReference type="EMBL" id="LDQV01000029">
    <property type="protein sequence ID" value="KTR25909.1"/>
    <property type="molecule type" value="Genomic_DNA"/>
</dbReference>
<dbReference type="NCBIfam" id="TIGR01549">
    <property type="entry name" value="HAD-SF-IA-v1"/>
    <property type="match status" value="1"/>
</dbReference>
<reference evidence="2 4" key="2">
    <citation type="journal article" date="2016" name="Front. Microbiol.">
        <title>Genomic Resource of Rice Seed Associated Bacteria.</title>
        <authorList>
            <person name="Midha S."/>
            <person name="Bansal K."/>
            <person name="Sharma S."/>
            <person name="Kumar N."/>
            <person name="Patil P.P."/>
            <person name="Chaudhry V."/>
            <person name="Patil P.B."/>
        </authorList>
    </citation>
    <scope>NUCLEOTIDE SEQUENCE [LARGE SCALE GENOMIC DNA]</scope>
    <source>
        <strain evidence="2 4">RSA11</strain>
    </source>
</reference>
<comment type="caution">
    <text evidence="1">The sequence shown here is derived from an EMBL/GenBank/DDBJ whole genome shotgun (WGS) entry which is preliminary data.</text>
</comment>
<dbReference type="PANTHER" id="PTHR18901:SF38">
    <property type="entry name" value="PSEUDOURIDINE-5'-PHOSPHATASE"/>
    <property type="match status" value="1"/>
</dbReference>
<dbReference type="NCBIfam" id="TIGR01509">
    <property type="entry name" value="HAD-SF-IA-v3"/>
    <property type="match status" value="1"/>
</dbReference>
<dbReference type="SFLD" id="SFLDS00003">
    <property type="entry name" value="Haloacid_Dehalogenase"/>
    <property type="match status" value="1"/>
</dbReference>
<proteinExistence type="predicted"/>